<gene>
    <name evidence="12" type="ORF">BLA29_007314</name>
</gene>
<keyword evidence="2 9" id="KW-0245">EGF-like domain</keyword>
<feature type="domain" description="EGF-like" evidence="11">
    <location>
        <begin position="194"/>
        <end position="234"/>
    </location>
</feature>
<evidence type="ECO:0000256" key="5">
    <source>
        <dbReference type="ARBA" id="ARBA00022989"/>
    </source>
</evidence>
<dbReference type="Pfam" id="PF00008">
    <property type="entry name" value="EGF"/>
    <property type="match status" value="1"/>
</dbReference>
<keyword evidence="6" id="KW-0472">Membrane</keyword>
<evidence type="ECO:0000256" key="10">
    <source>
        <dbReference type="SAM" id="SignalP"/>
    </source>
</evidence>
<dbReference type="InterPro" id="IPR000742">
    <property type="entry name" value="EGF"/>
</dbReference>
<dbReference type="FunFam" id="2.10.25.10:FF:000018">
    <property type="entry name" value="Delta-like 1"/>
    <property type="match status" value="1"/>
</dbReference>
<evidence type="ECO:0000256" key="8">
    <source>
        <dbReference type="ARBA" id="ARBA00023180"/>
    </source>
</evidence>
<feature type="disulfide bond" evidence="9">
    <location>
        <begin position="77"/>
        <end position="86"/>
    </location>
</feature>
<keyword evidence="10" id="KW-0732">Signal</keyword>
<dbReference type="InterPro" id="IPR001881">
    <property type="entry name" value="EGF-like_Ca-bd_dom"/>
</dbReference>
<evidence type="ECO:0000256" key="6">
    <source>
        <dbReference type="ARBA" id="ARBA00023136"/>
    </source>
</evidence>
<keyword evidence="3" id="KW-0812">Transmembrane</keyword>
<accession>A0A1Y3B2G9</accession>
<dbReference type="OrthoDB" id="6130531at2759"/>
<evidence type="ECO:0000313" key="13">
    <source>
        <dbReference type="Proteomes" id="UP000194236"/>
    </source>
</evidence>
<dbReference type="EMBL" id="MUJZ01047989">
    <property type="protein sequence ID" value="OTF74244.1"/>
    <property type="molecule type" value="Genomic_DNA"/>
</dbReference>
<sequence>MSFLLFLVTAISPINVLVGMFCKSCLTLPGCVHGTCSRPLECHCEPGWTGIFCSIPECKSGCHHQNGYCSKPGECKCKFGWQGENCTECSTLPGCQHGTCDEPLDCNCLNGWQGTFCSTPICAEGCVNGWCQNPGECHCKVGFRGQNCSECVPYPECEHGGCLNNEPWTCDCQTGYGGFTCNERLDWCERMAKSSNETKEQQICQNGGTCISVEQSDGNYRCQCSLGYTGKHCEQIAS</sequence>
<comment type="caution">
    <text evidence="9">Lacks conserved residue(s) required for the propagation of feature annotation.</text>
</comment>
<dbReference type="CDD" id="cd00054">
    <property type="entry name" value="EGF_CA"/>
    <property type="match status" value="1"/>
</dbReference>
<dbReference type="PANTHER" id="PTHR11219">
    <property type="entry name" value="TENEURIN AND N-ACETYLGLUCOSAMINE-1-PHOSPHODIESTER ALPHA-N-ACETYLGLUCOSAMINIDASE"/>
    <property type="match status" value="1"/>
</dbReference>
<dbReference type="PROSITE" id="PS50026">
    <property type="entry name" value="EGF_3"/>
    <property type="match status" value="2"/>
</dbReference>
<dbReference type="InterPro" id="IPR051216">
    <property type="entry name" value="Teneurin"/>
</dbReference>
<dbReference type="SUPFAM" id="SSF57196">
    <property type="entry name" value="EGF/Laminin"/>
    <property type="match status" value="1"/>
</dbReference>
<keyword evidence="4" id="KW-0677">Repeat</keyword>
<keyword evidence="8" id="KW-0325">Glycoprotein</keyword>
<evidence type="ECO:0000313" key="12">
    <source>
        <dbReference type="EMBL" id="OTF74244.1"/>
    </source>
</evidence>
<keyword evidence="7 9" id="KW-1015">Disulfide bond</keyword>
<keyword evidence="13" id="KW-1185">Reference proteome</keyword>
<dbReference type="SMART" id="SM00181">
    <property type="entry name" value="EGF"/>
    <property type="match status" value="6"/>
</dbReference>
<evidence type="ECO:0000256" key="1">
    <source>
        <dbReference type="ARBA" id="ARBA00004479"/>
    </source>
</evidence>
<evidence type="ECO:0000256" key="4">
    <source>
        <dbReference type="ARBA" id="ARBA00022737"/>
    </source>
</evidence>
<comment type="caution">
    <text evidence="12">The sequence shown here is derived from an EMBL/GenBank/DDBJ whole genome shotgun (WGS) entry which is preliminary data.</text>
</comment>
<feature type="chain" id="PRO_5013299777" evidence="10">
    <location>
        <begin position="20"/>
        <end position="238"/>
    </location>
</feature>
<dbReference type="FunFam" id="2.10.25.10:FF:000118">
    <property type="entry name" value="protein delta homolog 2"/>
    <property type="match status" value="1"/>
</dbReference>
<dbReference type="GO" id="GO:0016020">
    <property type="term" value="C:membrane"/>
    <property type="evidence" value="ECO:0007669"/>
    <property type="project" value="UniProtKB-SubCell"/>
</dbReference>
<feature type="domain" description="EGF-like" evidence="11">
    <location>
        <begin position="54"/>
        <end position="87"/>
    </location>
</feature>
<dbReference type="Pfam" id="PF21700">
    <property type="entry name" value="EGF_DL_JAG"/>
    <property type="match status" value="2"/>
</dbReference>
<name>A0A1Y3B2G9_EURMA</name>
<evidence type="ECO:0000256" key="9">
    <source>
        <dbReference type="PROSITE-ProRule" id="PRU00076"/>
    </source>
</evidence>
<dbReference type="AlphaFoldDB" id="A0A1Y3B2G9"/>
<dbReference type="PROSITE" id="PS01186">
    <property type="entry name" value="EGF_2"/>
    <property type="match status" value="3"/>
</dbReference>
<reference evidence="12 13" key="1">
    <citation type="submission" date="2017-03" db="EMBL/GenBank/DDBJ databases">
        <title>Genome Survey of Euroglyphus maynei.</title>
        <authorList>
            <person name="Arlian L.G."/>
            <person name="Morgan M.S."/>
            <person name="Rider S.D."/>
        </authorList>
    </citation>
    <scope>NUCLEOTIDE SEQUENCE [LARGE SCALE GENOMIC DNA]</scope>
    <source>
        <strain evidence="12">Arlian Lab</strain>
        <tissue evidence="12">Whole body</tissue>
    </source>
</reference>
<dbReference type="Proteomes" id="UP000194236">
    <property type="component" value="Unassembled WGS sequence"/>
</dbReference>
<evidence type="ECO:0000256" key="7">
    <source>
        <dbReference type="ARBA" id="ARBA00023157"/>
    </source>
</evidence>
<protein>
    <submittedName>
        <fullName evidence="12">Cytochrome P450-like protein</fullName>
    </submittedName>
</protein>
<dbReference type="PANTHER" id="PTHR11219:SF69">
    <property type="entry name" value="TENEURIN-A"/>
    <property type="match status" value="1"/>
</dbReference>
<dbReference type="Gene3D" id="2.10.25.10">
    <property type="entry name" value="Laminin"/>
    <property type="match status" value="5"/>
</dbReference>
<evidence type="ECO:0000259" key="11">
    <source>
        <dbReference type="PROSITE" id="PS50026"/>
    </source>
</evidence>
<comment type="subcellular location">
    <subcellularLocation>
        <location evidence="1">Membrane</location>
        <topology evidence="1">Single-pass type I membrane protein</topology>
    </subcellularLocation>
</comment>
<dbReference type="SMART" id="SM00179">
    <property type="entry name" value="EGF_CA"/>
    <property type="match status" value="1"/>
</dbReference>
<evidence type="ECO:0000256" key="3">
    <source>
        <dbReference type="ARBA" id="ARBA00022692"/>
    </source>
</evidence>
<evidence type="ECO:0000256" key="2">
    <source>
        <dbReference type="ARBA" id="ARBA00022536"/>
    </source>
</evidence>
<keyword evidence="5" id="KW-1133">Transmembrane helix</keyword>
<dbReference type="PROSITE" id="PS00022">
    <property type="entry name" value="EGF_1"/>
    <property type="match status" value="4"/>
</dbReference>
<feature type="signal peptide" evidence="10">
    <location>
        <begin position="1"/>
        <end position="19"/>
    </location>
</feature>
<proteinExistence type="predicted"/>
<feature type="disulfide bond" evidence="9">
    <location>
        <begin position="224"/>
        <end position="233"/>
    </location>
</feature>
<organism evidence="12 13">
    <name type="scientific">Euroglyphus maynei</name>
    <name type="common">Mayne's house dust mite</name>
    <dbReference type="NCBI Taxonomy" id="6958"/>
    <lineage>
        <taxon>Eukaryota</taxon>
        <taxon>Metazoa</taxon>
        <taxon>Ecdysozoa</taxon>
        <taxon>Arthropoda</taxon>
        <taxon>Chelicerata</taxon>
        <taxon>Arachnida</taxon>
        <taxon>Acari</taxon>
        <taxon>Acariformes</taxon>
        <taxon>Sarcoptiformes</taxon>
        <taxon>Astigmata</taxon>
        <taxon>Psoroptidia</taxon>
        <taxon>Analgoidea</taxon>
        <taxon>Pyroglyphidae</taxon>
        <taxon>Pyroglyphinae</taxon>
        <taxon>Euroglyphus</taxon>
    </lineage>
</organism>
<dbReference type="GO" id="GO:0005509">
    <property type="term" value="F:calcium ion binding"/>
    <property type="evidence" value="ECO:0007669"/>
    <property type="project" value="InterPro"/>
</dbReference>